<evidence type="ECO:0000256" key="1">
    <source>
        <dbReference type="SAM" id="MobiDB-lite"/>
    </source>
</evidence>
<dbReference type="AlphaFoldDB" id="A0A2H3B1R3"/>
<keyword evidence="3" id="KW-1185">Reference proteome</keyword>
<reference evidence="3" key="1">
    <citation type="journal article" date="2017" name="Nat. Ecol. Evol.">
        <title>Genome expansion and lineage-specific genetic innovations in the forest pathogenic fungi Armillaria.</title>
        <authorList>
            <person name="Sipos G."/>
            <person name="Prasanna A.N."/>
            <person name="Walter M.C."/>
            <person name="O'Connor E."/>
            <person name="Balint B."/>
            <person name="Krizsan K."/>
            <person name="Kiss B."/>
            <person name="Hess J."/>
            <person name="Varga T."/>
            <person name="Slot J."/>
            <person name="Riley R."/>
            <person name="Boka B."/>
            <person name="Rigling D."/>
            <person name="Barry K."/>
            <person name="Lee J."/>
            <person name="Mihaltcheva S."/>
            <person name="LaButti K."/>
            <person name="Lipzen A."/>
            <person name="Waldron R."/>
            <person name="Moloney N.M."/>
            <person name="Sperisen C."/>
            <person name="Kredics L."/>
            <person name="Vagvoelgyi C."/>
            <person name="Patrignani A."/>
            <person name="Fitzpatrick D."/>
            <person name="Nagy I."/>
            <person name="Doyle S."/>
            <person name="Anderson J.B."/>
            <person name="Grigoriev I.V."/>
            <person name="Gueldener U."/>
            <person name="Muensterkoetter M."/>
            <person name="Nagy L.G."/>
        </authorList>
    </citation>
    <scope>NUCLEOTIDE SEQUENCE [LARGE SCALE GENOMIC DNA]</scope>
    <source>
        <strain evidence="3">28-4</strain>
    </source>
</reference>
<evidence type="ECO:0000313" key="3">
    <source>
        <dbReference type="Proteomes" id="UP000218334"/>
    </source>
</evidence>
<proteinExistence type="predicted"/>
<dbReference type="Proteomes" id="UP000218334">
    <property type="component" value="Unassembled WGS sequence"/>
</dbReference>
<gene>
    <name evidence="2" type="ORF">ARMSODRAFT_961702</name>
</gene>
<feature type="region of interest" description="Disordered" evidence="1">
    <location>
        <begin position="58"/>
        <end position="89"/>
    </location>
</feature>
<evidence type="ECO:0000313" key="2">
    <source>
        <dbReference type="EMBL" id="PBK64859.1"/>
    </source>
</evidence>
<accession>A0A2H3B1R3</accession>
<sequence length="89" mass="9861">MRKSSIKTRLVLAVTYPSTGSGHRLLPRIAVPSSIARQNDANPTRSFELEIFAIDGKKTRETRSGVPRKGKNNSGRSREENLRIALSRG</sequence>
<organism evidence="2 3">
    <name type="scientific">Armillaria solidipes</name>
    <dbReference type="NCBI Taxonomy" id="1076256"/>
    <lineage>
        <taxon>Eukaryota</taxon>
        <taxon>Fungi</taxon>
        <taxon>Dikarya</taxon>
        <taxon>Basidiomycota</taxon>
        <taxon>Agaricomycotina</taxon>
        <taxon>Agaricomycetes</taxon>
        <taxon>Agaricomycetidae</taxon>
        <taxon>Agaricales</taxon>
        <taxon>Marasmiineae</taxon>
        <taxon>Physalacriaceae</taxon>
        <taxon>Armillaria</taxon>
    </lineage>
</organism>
<protein>
    <submittedName>
        <fullName evidence="2">Uncharacterized protein</fullName>
    </submittedName>
</protein>
<name>A0A2H3B1R3_9AGAR</name>
<dbReference type="EMBL" id="KZ293449">
    <property type="protein sequence ID" value="PBK64859.1"/>
    <property type="molecule type" value="Genomic_DNA"/>
</dbReference>